<gene>
    <name evidence="2" type="ORF">GR316_03780</name>
</gene>
<dbReference type="AlphaFoldDB" id="A0A8J8MS82"/>
<protein>
    <recommendedName>
        <fullName evidence="4">CsbD family protein</fullName>
    </recommendedName>
</protein>
<dbReference type="KEGG" id="fap:GR316_03780"/>
<proteinExistence type="predicted"/>
<evidence type="ECO:0000313" key="2">
    <source>
        <dbReference type="EMBL" id="QUS35464.1"/>
    </source>
</evidence>
<evidence type="ECO:0000313" key="3">
    <source>
        <dbReference type="Proteomes" id="UP000679284"/>
    </source>
</evidence>
<feature type="region of interest" description="Disordered" evidence="1">
    <location>
        <begin position="66"/>
        <end position="114"/>
    </location>
</feature>
<dbReference type="Gene3D" id="1.10.1470.10">
    <property type="entry name" value="YjbJ"/>
    <property type="match status" value="1"/>
</dbReference>
<name>A0A8J8MS82_9RHOB</name>
<reference evidence="2" key="1">
    <citation type="submission" date="2020-01" db="EMBL/GenBank/DDBJ databases">
        <authorList>
            <person name="Yang Y."/>
            <person name="Kwon Y.M."/>
        </authorList>
    </citation>
    <scope>NUCLEOTIDE SEQUENCE</scope>
    <source>
        <strain evidence="2">PG104</strain>
    </source>
</reference>
<organism evidence="2 3">
    <name type="scientific">Falsirhodobacter algicola</name>
    <dbReference type="NCBI Taxonomy" id="2692330"/>
    <lineage>
        <taxon>Bacteria</taxon>
        <taxon>Pseudomonadati</taxon>
        <taxon>Pseudomonadota</taxon>
        <taxon>Alphaproteobacteria</taxon>
        <taxon>Rhodobacterales</taxon>
        <taxon>Paracoccaceae</taxon>
        <taxon>Falsirhodobacter</taxon>
    </lineage>
</organism>
<feature type="compositionally biased region" description="Basic and acidic residues" evidence="1">
    <location>
        <begin position="70"/>
        <end position="85"/>
    </location>
</feature>
<dbReference type="InterPro" id="IPR036629">
    <property type="entry name" value="YjbJ_sf"/>
</dbReference>
<keyword evidence="3" id="KW-1185">Reference proteome</keyword>
<sequence>MRWRTVADNWEAFQESILEAWPDLTEEDLIEIEGDRVAFEKRLVDLTGDDQDDIAQQVEEWMEGAVPSDVHMDEHHDDDSIRDSRLYVSPGEDASDDDRKFGDDNVTDDPVSGG</sequence>
<evidence type="ECO:0000256" key="1">
    <source>
        <dbReference type="SAM" id="MobiDB-lite"/>
    </source>
</evidence>
<accession>A0A8J8MS82</accession>
<dbReference type="Proteomes" id="UP000679284">
    <property type="component" value="Chromosome"/>
</dbReference>
<dbReference type="SUPFAM" id="SSF69047">
    <property type="entry name" value="Hypothetical protein YjbJ"/>
    <property type="match status" value="1"/>
</dbReference>
<dbReference type="RefSeq" id="WP_211784713.1">
    <property type="nucleotide sequence ID" value="NZ_CP047289.1"/>
</dbReference>
<dbReference type="EMBL" id="CP047289">
    <property type="protein sequence ID" value="QUS35464.1"/>
    <property type="molecule type" value="Genomic_DNA"/>
</dbReference>
<evidence type="ECO:0008006" key="4">
    <source>
        <dbReference type="Google" id="ProtNLM"/>
    </source>
</evidence>